<evidence type="ECO:0000256" key="5">
    <source>
        <dbReference type="ARBA" id="ARBA00022692"/>
    </source>
</evidence>
<evidence type="ECO:0000256" key="2">
    <source>
        <dbReference type="ARBA" id="ARBA00022448"/>
    </source>
</evidence>
<reference evidence="10" key="1">
    <citation type="submission" date="2017-03" db="EMBL/GenBank/DDBJ databases">
        <authorList>
            <person name="Lund M.B."/>
        </authorList>
    </citation>
    <scope>NUCLEOTIDE SEQUENCE [LARGE SCALE GENOMIC DNA]</scope>
</reference>
<comment type="subcellular location">
    <subcellularLocation>
        <location evidence="1">Cell membrane</location>
        <topology evidence="1">Multi-pass membrane protein</topology>
    </subcellularLocation>
</comment>
<feature type="transmembrane region" description="Helical" evidence="8">
    <location>
        <begin position="30"/>
        <end position="50"/>
    </location>
</feature>
<evidence type="ECO:0008006" key="11">
    <source>
        <dbReference type="Google" id="ProtNLM"/>
    </source>
</evidence>
<proteinExistence type="predicted"/>
<keyword evidence="2" id="KW-0813">Transport</keyword>
<evidence type="ECO:0000256" key="1">
    <source>
        <dbReference type="ARBA" id="ARBA00004651"/>
    </source>
</evidence>
<evidence type="ECO:0000256" key="6">
    <source>
        <dbReference type="ARBA" id="ARBA00022989"/>
    </source>
</evidence>
<evidence type="ECO:0000313" key="9">
    <source>
        <dbReference type="EMBL" id="PDQ34815.1"/>
    </source>
</evidence>
<comment type="caution">
    <text evidence="9">The sequence shown here is derived from an EMBL/GenBank/DDBJ whole genome shotgun (WGS) entry which is preliminary data.</text>
</comment>
<dbReference type="GO" id="GO:0005886">
    <property type="term" value="C:plasma membrane"/>
    <property type="evidence" value="ECO:0007669"/>
    <property type="project" value="UniProtKB-SubCell"/>
</dbReference>
<keyword evidence="4" id="KW-0762">Sugar transport</keyword>
<dbReference type="EMBL" id="NAEP01000045">
    <property type="protein sequence ID" value="PDQ34815.1"/>
    <property type="molecule type" value="Genomic_DNA"/>
</dbReference>
<name>A0A2A6FPL5_9MICO</name>
<dbReference type="InterPro" id="IPR050901">
    <property type="entry name" value="BP-dep_ABC_trans_perm"/>
</dbReference>
<evidence type="ECO:0000256" key="8">
    <source>
        <dbReference type="SAM" id="Phobius"/>
    </source>
</evidence>
<evidence type="ECO:0000256" key="3">
    <source>
        <dbReference type="ARBA" id="ARBA00022475"/>
    </source>
</evidence>
<protein>
    <recommendedName>
        <fullName evidence="11">ABC transmembrane type-1 domain-containing protein</fullName>
    </recommendedName>
</protein>
<sequence>MFRSQHKTRRVQTAPAGLGLFIGQHTTDSAGLAAAAIIMTVPALVVYVLLQRHFIRGVTSGSVKG</sequence>
<keyword evidence="3" id="KW-1003">Cell membrane</keyword>
<gene>
    <name evidence="9" type="ORF">B5766_09500</name>
</gene>
<dbReference type="InterPro" id="IPR035906">
    <property type="entry name" value="MetI-like_sf"/>
</dbReference>
<dbReference type="AlphaFoldDB" id="A0A2A6FPL5"/>
<keyword evidence="7 8" id="KW-0472">Membrane</keyword>
<dbReference type="PANTHER" id="PTHR32243:SF50">
    <property type="entry name" value="MALTOSE_MALTODEXTRIN TRANSPORT SYSTEM PERMEASE PROTEIN MALG"/>
    <property type="match status" value="1"/>
</dbReference>
<dbReference type="SUPFAM" id="SSF161098">
    <property type="entry name" value="MetI-like"/>
    <property type="match status" value="1"/>
</dbReference>
<dbReference type="PANTHER" id="PTHR32243">
    <property type="entry name" value="MALTOSE TRANSPORT SYSTEM PERMEASE-RELATED"/>
    <property type="match status" value="1"/>
</dbReference>
<keyword evidence="5 8" id="KW-0812">Transmembrane</keyword>
<evidence type="ECO:0000313" key="10">
    <source>
        <dbReference type="Proteomes" id="UP000219994"/>
    </source>
</evidence>
<evidence type="ECO:0000256" key="4">
    <source>
        <dbReference type="ARBA" id="ARBA00022597"/>
    </source>
</evidence>
<evidence type="ECO:0000256" key="7">
    <source>
        <dbReference type="ARBA" id="ARBA00023136"/>
    </source>
</evidence>
<organism evidence="9 10">
    <name type="scientific">Candidatus Lumbricidiphila eiseniae</name>
    <dbReference type="NCBI Taxonomy" id="1969409"/>
    <lineage>
        <taxon>Bacteria</taxon>
        <taxon>Bacillati</taxon>
        <taxon>Actinomycetota</taxon>
        <taxon>Actinomycetes</taxon>
        <taxon>Micrococcales</taxon>
        <taxon>Microbacteriaceae</taxon>
        <taxon>Candidatus Lumbricidiphila</taxon>
    </lineage>
</organism>
<dbReference type="Proteomes" id="UP000219994">
    <property type="component" value="Unassembled WGS sequence"/>
</dbReference>
<keyword evidence="6 8" id="KW-1133">Transmembrane helix</keyword>
<accession>A0A2A6FPL5</accession>